<keyword evidence="5" id="KW-0472">Membrane</keyword>
<keyword evidence="7" id="KW-1185">Reference proteome</keyword>
<dbReference type="PANTHER" id="PTHR34478">
    <property type="entry name" value="PROTEIN LEMA"/>
    <property type="match status" value="1"/>
</dbReference>
<proteinExistence type="inferred from homology"/>
<reference evidence="6 7" key="1">
    <citation type="journal article" date="2013" name="Antonie Van Leeuwenhoek">
        <title>Dongia rigui sp. nov., isolated from freshwater of a large wetland in Korea.</title>
        <authorList>
            <person name="Baik K.S."/>
            <person name="Hwang Y.M."/>
            <person name="Choi J.S."/>
            <person name="Kwon J."/>
            <person name="Seong C.N."/>
        </authorList>
    </citation>
    <scope>NUCLEOTIDE SEQUENCE [LARGE SCALE GENOMIC DNA]</scope>
    <source>
        <strain evidence="6 7">04SU4-P</strain>
    </source>
</reference>
<keyword evidence="3" id="KW-0812">Transmembrane</keyword>
<comment type="similarity">
    <text evidence="2">Belongs to the LemA family.</text>
</comment>
<name>A0ABU5E2R3_9PROT</name>
<comment type="caution">
    <text evidence="6">The sequence shown here is derived from an EMBL/GenBank/DDBJ whole genome shotgun (WGS) entry which is preliminary data.</text>
</comment>
<comment type="subcellular location">
    <subcellularLocation>
        <location evidence="1">Membrane</location>
        <topology evidence="1">Single-pass membrane protein</topology>
    </subcellularLocation>
</comment>
<evidence type="ECO:0000256" key="1">
    <source>
        <dbReference type="ARBA" id="ARBA00004167"/>
    </source>
</evidence>
<gene>
    <name evidence="6" type="ORF">SMD31_16285</name>
</gene>
<evidence type="ECO:0000313" key="6">
    <source>
        <dbReference type="EMBL" id="MDY0873499.1"/>
    </source>
</evidence>
<dbReference type="InterPro" id="IPR007156">
    <property type="entry name" value="MamQ_LemA"/>
</dbReference>
<dbReference type="PANTHER" id="PTHR34478:SF1">
    <property type="entry name" value="PROTEIN LEMA"/>
    <property type="match status" value="1"/>
</dbReference>
<dbReference type="Proteomes" id="UP001271769">
    <property type="component" value="Unassembled WGS sequence"/>
</dbReference>
<dbReference type="Pfam" id="PF04011">
    <property type="entry name" value="LemA"/>
    <property type="match status" value="1"/>
</dbReference>
<dbReference type="InterPro" id="IPR023353">
    <property type="entry name" value="LemA-like_dom_sf"/>
</dbReference>
<dbReference type="EMBL" id="JAXCLX010000003">
    <property type="protein sequence ID" value="MDY0873499.1"/>
    <property type="molecule type" value="Genomic_DNA"/>
</dbReference>
<dbReference type="RefSeq" id="WP_320501973.1">
    <property type="nucleotide sequence ID" value="NZ_JAXCLX010000003.1"/>
</dbReference>
<sequence>MTVLWVLLAVVVIVVVWGILTYNRLVGLKAQVANGWSQIDVQLKRRYDLIPNLVEAAKDYMGYEQETLRQVIEARNSAVKANAGAGLPTSETVAAESALSASVGKFFALSENYPDLKANQTVQQLMEELTSTENKIGFARQFYNDSATNYNTAVLSFPGNLIAGRYDFGQAALWRVAEAERAAVEAAPKVNLR</sequence>
<keyword evidence="4" id="KW-1133">Transmembrane helix</keyword>
<evidence type="ECO:0000313" key="7">
    <source>
        <dbReference type="Proteomes" id="UP001271769"/>
    </source>
</evidence>
<evidence type="ECO:0000256" key="2">
    <source>
        <dbReference type="ARBA" id="ARBA00008854"/>
    </source>
</evidence>
<protein>
    <submittedName>
        <fullName evidence="6">LemA family protein</fullName>
    </submittedName>
</protein>
<evidence type="ECO:0000256" key="4">
    <source>
        <dbReference type="ARBA" id="ARBA00022989"/>
    </source>
</evidence>
<accession>A0ABU5E2R3</accession>
<dbReference type="SUPFAM" id="SSF140478">
    <property type="entry name" value="LemA-like"/>
    <property type="match status" value="1"/>
</dbReference>
<evidence type="ECO:0000256" key="5">
    <source>
        <dbReference type="ARBA" id="ARBA00023136"/>
    </source>
</evidence>
<dbReference type="Gene3D" id="1.20.1440.20">
    <property type="entry name" value="LemA-like domain"/>
    <property type="match status" value="1"/>
</dbReference>
<evidence type="ECO:0000256" key="3">
    <source>
        <dbReference type="ARBA" id="ARBA00022692"/>
    </source>
</evidence>
<organism evidence="6 7">
    <name type="scientific">Dongia rigui</name>
    <dbReference type="NCBI Taxonomy" id="940149"/>
    <lineage>
        <taxon>Bacteria</taxon>
        <taxon>Pseudomonadati</taxon>
        <taxon>Pseudomonadota</taxon>
        <taxon>Alphaproteobacteria</taxon>
        <taxon>Rhodospirillales</taxon>
        <taxon>Dongiaceae</taxon>
        <taxon>Dongia</taxon>
    </lineage>
</organism>